<evidence type="ECO:0000313" key="2">
    <source>
        <dbReference type="EMBL" id="CAG6741907.1"/>
    </source>
</evidence>
<proteinExistence type="predicted"/>
<accession>A0A8D8Z958</accession>
<dbReference type="EMBL" id="HBUF01430736">
    <property type="protein sequence ID" value="CAG6741907.1"/>
    <property type="molecule type" value="Transcribed_RNA"/>
</dbReference>
<keyword evidence="1" id="KW-1133">Transmembrane helix</keyword>
<feature type="transmembrane region" description="Helical" evidence="1">
    <location>
        <begin position="42"/>
        <end position="66"/>
    </location>
</feature>
<keyword evidence="1" id="KW-0472">Membrane</keyword>
<keyword evidence="1" id="KW-0812">Transmembrane</keyword>
<dbReference type="AlphaFoldDB" id="A0A8D8Z958"/>
<feature type="transmembrane region" description="Helical" evidence="1">
    <location>
        <begin position="72"/>
        <end position="96"/>
    </location>
</feature>
<name>A0A8D8Z958_9HEMI</name>
<sequence>MIIVSFDFNVAFTTLGQMGLEFIKLLLVNFKMIHVYRHGNSPIIVVFSKIAVFMLLILITAVYTLFTFSMAVFTWFFLITAMFILFDCIIAVNTWLTFLINTVRQSPGSIWNILSIYHNILDVTHI</sequence>
<organism evidence="2">
    <name type="scientific">Cacopsylla melanoneura</name>
    <dbReference type="NCBI Taxonomy" id="428564"/>
    <lineage>
        <taxon>Eukaryota</taxon>
        <taxon>Metazoa</taxon>
        <taxon>Ecdysozoa</taxon>
        <taxon>Arthropoda</taxon>
        <taxon>Hexapoda</taxon>
        <taxon>Insecta</taxon>
        <taxon>Pterygota</taxon>
        <taxon>Neoptera</taxon>
        <taxon>Paraneoptera</taxon>
        <taxon>Hemiptera</taxon>
        <taxon>Sternorrhyncha</taxon>
        <taxon>Psylloidea</taxon>
        <taxon>Psyllidae</taxon>
        <taxon>Psyllinae</taxon>
        <taxon>Cacopsylla</taxon>
    </lineage>
</organism>
<protein>
    <submittedName>
        <fullName evidence="2">Uncharacterized protein</fullName>
    </submittedName>
</protein>
<reference evidence="2" key="1">
    <citation type="submission" date="2021-05" db="EMBL/GenBank/DDBJ databases">
        <authorList>
            <person name="Alioto T."/>
            <person name="Alioto T."/>
            <person name="Gomez Garrido J."/>
        </authorList>
    </citation>
    <scope>NUCLEOTIDE SEQUENCE</scope>
</reference>
<evidence type="ECO:0000256" key="1">
    <source>
        <dbReference type="SAM" id="Phobius"/>
    </source>
</evidence>
<feature type="transmembrane region" description="Helical" evidence="1">
    <location>
        <begin position="12"/>
        <end position="30"/>
    </location>
</feature>